<feature type="chain" id="PRO_5045039766" evidence="1">
    <location>
        <begin position="50"/>
        <end position="90"/>
    </location>
</feature>
<keyword evidence="3" id="KW-1185">Reference proteome</keyword>
<organism evidence="2 3">
    <name type="scientific">Prorocentrum cordatum</name>
    <dbReference type="NCBI Taxonomy" id="2364126"/>
    <lineage>
        <taxon>Eukaryota</taxon>
        <taxon>Sar</taxon>
        <taxon>Alveolata</taxon>
        <taxon>Dinophyceae</taxon>
        <taxon>Prorocentrales</taxon>
        <taxon>Prorocentraceae</taxon>
        <taxon>Prorocentrum</taxon>
    </lineage>
</organism>
<reference evidence="2" key="1">
    <citation type="submission" date="2023-10" db="EMBL/GenBank/DDBJ databases">
        <authorList>
            <person name="Chen Y."/>
            <person name="Shah S."/>
            <person name="Dougan E. K."/>
            <person name="Thang M."/>
            <person name="Chan C."/>
        </authorList>
    </citation>
    <scope>NUCLEOTIDE SEQUENCE [LARGE SCALE GENOMIC DNA]</scope>
</reference>
<sequence length="90" mass="10151">GPGAPLVGLRRFCARPWARRGRAAMAVRALRCGAVLLWSLSLMPQEGWATSDQEQVSSEVNEDVQDCDEELNKSDPFHSCLCKRWEKTFK</sequence>
<keyword evidence="1" id="KW-0732">Signal</keyword>
<dbReference type="Proteomes" id="UP001189429">
    <property type="component" value="Unassembled WGS sequence"/>
</dbReference>
<proteinExistence type="predicted"/>
<protein>
    <submittedName>
        <fullName evidence="2">Uncharacterized protein</fullName>
    </submittedName>
</protein>
<feature type="non-terminal residue" evidence="2">
    <location>
        <position position="1"/>
    </location>
</feature>
<evidence type="ECO:0000313" key="2">
    <source>
        <dbReference type="EMBL" id="CAK0837876.1"/>
    </source>
</evidence>
<gene>
    <name evidence="2" type="ORF">PCOR1329_LOCUS33959</name>
</gene>
<name>A0ABN9SZW4_9DINO</name>
<evidence type="ECO:0000313" key="3">
    <source>
        <dbReference type="Proteomes" id="UP001189429"/>
    </source>
</evidence>
<accession>A0ABN9SZW4</accession>
<comment type="caution">
    <text evidence="2">The sequence shown here is derived from an EMBL/GenBank/DDBJ whole genome shotgun (WGS) entry which is preliminary data.</text>
</comment>
<dbReference type="EMBL" id="CAUYUJ010014182">
    <property type="protein sequence ID" value="CAK0837876.1"/>
    <property type="molecule type" value="Genomic_DNA"/>
</dbReference>
<feature type="non-terminal residue" evidence="2">
    <location>
        <position position="90"/>
    </location>
</feature>
<feature type="signal peptide" evidence="1">
    <location>
        <begin position="1"/>
        <end position="49"/>
    </location>
</feature>
<evidence type="ECO:0000256" key="1">
    <source>
        <dbReference type="SAM" id="SignalP"/>
    </source>
</evidence>